<dbReference type="PANTHER" id="PTHR47904:SF1">
    <property type="entry name" value="NATURAL CYTOTOXICITY TRIGGERING RECEPTOR 3"/>
    <property type="match status" value="1"/>
</dbReference>
<keyword evidence="11 18" id="KW-0675">Receptor</keyword>
<keyword evidence="7" id="KW-0391">Immunity</keyword>
<evidence type="ECO:0000256" key="8">
    <source>
        <dbReference type="ARBA" id="ARBA00022989"/>
    </source>
</evidence>
<dbReference type="GO" id="GO:0045954">
    <property type="term" value="P:positive regulation of natural killer cell mediated cytotoxicity"/>
    <property type="evidence" value="ECO:0007669"/>
    <property type="project" value="InterPro"/>
</dbReference>
<dbReference type="GO" id="GO:0030101">
    <property type="term" value="P:natural killer cell activation"/>
    <property type="evidence" value="ECO:0007669"/>
    <property type="project" value="TreeGrafter"/>
</dbReference>
<evidence type="ECO:0000256" key="9">
    <source>
        <dbReference type="ARBA" id="ARBA00023136"/>
    </source>
</evidence>
<feature type="chain" id="PRO_5032638325" description="Natural cytotoxicity triggering receptor 3" evidence="16">
    <location>
        <begin position="19"/>
        <end position="238"/>
    </location>
</feature>
<feature type="signal peptide" evidence="16">
    <location>
        <begin position="1"/>
        <end position="18"/>
    </location>
</feature>
<evidence type="ECO:0000313" key="18">
    <source>
        <dbReference type="EMBL" id="QTT61901.1"/>
    </source>
</evidence>
<dbReference type="InterPro" id="IPR043226">
    <property type="entry name" value="NCR3"/>
</dbReference>
<dbReference type="InterPro" id="IPR036179">
    <property type="entry name" value="Ig-like_dom_sf"/>
</dbReference>
<dbReference type="PANTHER" id="PTHR47904">
    <property type="entry name" value="NATURAL CYTOTOXICITY TRIGGERING RECEPTOR 3"/>
    <property type="match status" value="1"/>
</dbReference>
<dbReference type="GO" id="GO:0005886">
    <property type="term" value="C:plasma membrane"/>
    <property type="evidence" value="ECO:0007669"/>
    <property type="project" value="UniProtKB-SubCell"/>
</dbReference>
<evidence type="ECO:0000256" key="1">
    <source>
        <dbReference type="ARBA" id="ARBA00004251"/>
    </source>
</evidence>
<evidence type="ECO:0000256" key="11">
    <source>
        <dbReference type="ARBA" id="ARBA00023170"/>
    </source>
</evidence>
<dbReference type="InterPro" id="IPR007110">
    <property type="entry name" value="Ig-like_dom"/>
</dbReference>
<dbReference type="Pfam" id="PF07686">
    <property type="entry name" value="V-set"/>
    <property type="match status" value="1"/>
</dbReference>
<dbReference type="InterPro" id="IPR013106">
    <property type="entry name" value="Ig_V-set"/>
</dbReference>
<dbReference type="PROSITE" id="PS50835">
    <property type="entry name" value="IG_LIKE"/>
    <property type="match status" value="1"/>
</dbReference>
<evidence type="ECO:0000256" key="12">
    <source>
        <dbReference type="ARBA" id="ARBA00023180"/>
    </source>
</evidence>
<keyword evidence="12" id="KW-0325">Glycoprotein</keyword>
<name>A0A8A9WRC0_GINCI</name>
<proteinExistence type="evidence at transcript level"/>
<evidence type="ECO:0000256" key="7">
    <source>
        <dbReference type="ARBA" id="ARBA00022859"/>
    </source>
</evidence>
<evidence type="ECO:0000256" key="16">
    <source>
        <dbReference type="SAM" id="SignalP"/>
    </source>
</evidence>
<dbReference type="InterPro" id="IPR003599">
    <property type="entry name" value="Ig_sub"/>
</dbReference>
<dbReference type="EMBL" id="MT914157">
    <property type="protein sequence ID" value="QTT61901.1"/>
    <property type="molecule type" value="mRNA"/>
</dbReference>
<evidence type="ECO:0000256" key="13">
    <source>
        <dbReference type="ARBA" id="ARBA00023319"/>
    </source>
</evidence>
<keyword evidence="10" id="KW-1015">Disulfide bond</keyword>
<reference evidence="18" key="1">
    <citation type="journal article" date="2021" name="Immunogenetics">
        <title>Analysis of shark NCR3 family genes reveals primordial features of vertebrate NKp30.</title>
        <authorList>
            <person name="Kinlein A."/>
            <person name="Janes M.E."/>
            <person name="Kincer J."/>
            <person name="Almeida T."/>
            <person name="Matz H."/>
            <person name="Sui J."/>
            <person name="Criscitiello M.F."/>
            <person name="Flajnik M.F."/>
            <person name="Ohta Y."/>
        </authorList>
    </citation>
    <scope>NUCLEOTIDE SEQUENCE</scope>
    <source>
        <tissue evidence="18">Spleen</tissue>
    </source>
</reference>
<evidence type="ECO:0000256" key="4">
    <source>
        <dbReference type="ARBA" id="ARBA00022475"/>
    </source>
</evidence>
<keyword evidence="5 15" id="KW-0812">Transmembrane</keyword>
<dbReference type="GO" id="GO:0002429">
    <property type="term" value="P:immune response-activating cell surface receptor signaling pathway"/>
    <property type="evidence" value="ECO:0007669"/>
    <property type="project" value="InterPro"/>
</dbReference>
<keyword evidence="9 15" id="KW-0472">Membrane</keyword>
<dbReference type="CDD" id="cd00099">
    <property type="entry name" value="IgV"/>
    <property type="match status" value="1"/>
</dbReference>
<accession>A0A8A9WRC0</accession>
<feature type="transmembrane region" description="Helical" evidence="15">
    <location>
        <begin position="147"/>
        <end position="169"/>
    </location>
</feature>
<dbReference type="AlphaFoldDB" id="A0A8A9WRC0"/>
<dbReference type="Gene3D" id="2.60.40.10">
    <property type="entry name" value="Immunoglobulins"/>
    <property type="match status" value="1"/>
</dbReference>
<keyword evidence="4" id="KW-1003">Cell membrane</keyword>
<evidence type="ECO:0000256" key="3">
    <source>
        <dbReference type="ARBA" id="ARBA00019135"/>
    </source>
</evidence>
<evidence type="ECO:0000256" key="10">
    <source>
        <dbReference type="ARBA" id="ARBA00023157"/>
    </source>
</evidence>
<comment type="similarity">
    <text evidence="2">Belongs to the natural cytotoxicity receptor (NCR) family.</text>
</comment>
<dbReference type="SUPFAM" id="SSF48726">
    <property type="entry name" value="Immunoglobulin"/>
    <property type="match status" value="1"/>
</dbReference>
<keyword evidence="8 15" id="KW-1133">Transmembrane helix</keyword>
<organism evidence="18">
    <name type="scientific">Ginglymostoma cirratum</name>
    <name type="common">Nurse shark</name>
    <name type="synonym">Squalus cirratus</name>
    <dbReference type="NCBI Taxonomy" id="7801"/>
    <lineage>
        <taxon>Eukaryota</taxon>
        <taxon>Metazoa</taxon>
        <taxon>Chordata</taxon>
        <taxon>Craniata</taxon>
        <taxon>Vertebrata</taxon>
        <taxon>Chondrichthyes</taxon>
        <taxon>Elasmobranchii</taxon>
        <taxon>Galeomorphii</taxon>
        <taxon>Galeoidea</taxon>
        <taxon>Orectolobiformes</taxon>
        <taxon>Ginglymostomatidae</taxon>
        <taxon>Ginglymostoma</taxon>
    </lineage>
</organism>
<feature type="domain" description="Ig-like" evidence="17">
    <location>
        <begin position="24"/>
        <end position="133"/>
    </location>
</feature>
<dbReference type="SMART" id="SM00409">
    <property type="entry name" value="IG"/>
    <property type="match status" value="1"/>
</dbReference>
<dbReference type="InterPro" id="IPR013783">
    <property type="entry name" value="Ig-like_fold"/>
</dbReference>
<keyword evidence="13" id="KW-0393">Immunoglobulin domain</keyword>
<evidence type="ECO:0000256" key="6">
    <source>
        <dbReference type="ARBA" id="ARBA00022729"/>
    </source>
</evidence>
<evidence type="ECO:0000256" key="15">
    <source>
        <dbReference type="SAM" id="Phobius"/>
    </source>
</evidence>
<keyword evidence="6 16" id="KW-0732">Signal</keyword>
<evidence type="ECO:0000256" key="2">
    <source>
        <dbReference type="ARBA" id="ARBA00006531"/>
    </source>
</evidence>
<evidence type="ECO:0000256" key="14">
    <source>
        <dbReference type="ARBA" id="ARBA00032296"/>
    </source>
</evidence>
<evidence type="ECO:0000256" key="5">
    <source>
        <dbReference type="ARBA" id="ARBA00022692"/>
    </source>
</evidence>
<sequence length="238" mass="26419">MVLRQLLTLMQSIIFATSAVDTKMNVTVFQFPPFITVTEGESVTLNCALDIEGTPILVGAVSWTRGKPDGYKLDDSPFYAARLRKSDGDSFAHNRIFINISDLIEKDSDTYYCRVSVMGREGRDGNGTKLEVKRKEAEKNSGNNNSLLGLGGAVTLLVIIVMVLMFGLIQQNKAILRLKRDLGATNTTYAVPNLQRTTQVRSNRGSDQKTSICNAKVSTQQKRTMERDPSHVEYATIY</sequence>
<protein>
    <recommendedName>
        <fullName evidence="3">Natural cytotoxicity triggering receptor 3</fullName>
    </recommendedName>
    <alternativeName>
        <fullName evidence="14">Natural killer cell p30-related protein</fullName>
    </alternativeName>
</protein>
<comment type="subcellular location">
    <subcellularLocation>
        <location evidence="1">Cell membrane</location>
        <topology evidence="1">Single-pass type I membrane protein</topology>
    </subcellularLocation>
</comment>
<evidence type="ECO:0000259" key="17">
    <source>
        <dbReference type="PROSITE" id="PS50835"/>
    </source>
</evidence>